<dbReference type="Pfam" id="PF25990">
    <property type="entry name" value="Beta-barrel_YknX"/>
    <property type="match status" value="1"/>
</dbReference>
<dbReference type="Pfam" id="PF25917">
    <property type="entry name" value="BSH_RND"/>
    <property type="match status" value="1"/>
</dbReference>
<dbReference type="NCBIfam" id="TIGR01730">
    <property type="entry name" value="RND_mfp"/>
    <property type="match status" value="1"/>
</dbReference>
<reference evidence="5" key="1">
    <citation type="journal article" date="2020" name="mSystems">
        <title>Genome- and Community-Level Interaction Insights into Carbon Utilization and Element Cycling Functions of Hydrothermarchaeota in Hydrothermal Sediment.</title>
        <authorList>
            <person name="Zhou Z."/>
            <person name="Liu Y."/>
            <person name="Xu W."/>
            <person name="Pan J."/>
            <person name="Luo Z.H."/>
            <person name="Li M."/>
        </authorList>
    </citation>
    <scope>NUCLEOTIDE SEQUENCE [LARGE SCALE GENOMIC DNA]</scope>
    <source>
        <strain evidence="5">SpSt-488</strain>
    </source>
</reference>
<dbReference type="Gene3D" id="2.40.420.20">
    <property type="match status" value="1"/>
</dbReference>
<dbReference type="Gene3D" id="2.40.50.100">
    <property type="match status" value="1"/>
</dbReference>
<gene>
    <name evidence="5" type="ORF">ENS41_03610</name>
</gene>
<evidence type="ECO:0000259" key="4">
    <source>
        <dbReference type="Pfam" id="PF25990"/>
    </source>
</evidence>
<evidence type="ECO:0000256" key="1">
    <source>
        <dbReference type="ARBA" id="ARBA00009477"/>
    </source>
</evidence>
<feature type="domain" description="YknX-like beta-barrel" evidence="4">
    <location>
        <begin position="199"/>
        <end position="279"/>
    </location>
</feature>
<dbReference type="AlphaFoldDB" id="A0A7C4GG82"/>
<evidence type="ECO:0000259" key="2">
    <source>
        <dbReference type="Pfam" id="PF25917"/>
    </source>
</evidence>
<comment type="caution">
    <text evidence="5">The sequence shown here is derived from an EMBL/GenBank/DDBJ whole genome shotgun (WGS) entry which is preliminary data.</text>
</comment>
<dbReference type="InterPro" id="IPR058636">
    <property type="entry name" value="Beta-barrel_YknX"/>
</dbReference>
<feature type="domain" description="Multidrug resistance protein MdtA-like barrel-sandwich hybrid" evidence="2">
    <location>
        <begin position="60"/>
        <end position="181"/>
    </location>
</feature>
<comment type="similarity">
    <text evidence="1">Belongs to the membrane fusion protein (MFP) (TC 8.A.1) family.</text>
</comment>
<accession>A0A7C4GG82</accession>
<dbReference type="Pfam" id="PF25989">
    <property type="entry name" value="YknX_C"/>
    <property type="match status" value="1"/>
</dbReference>
<organism evidence="5">
    <name type="scientific">candidate division WOR-3 bacterium</name>
    <dbReference type="NCBI Taxonomy" id="2052148"/>
    <lineage>
        <taxon>Bacteria</taxon>
        <taxon>Bacteria division WOR-3</taxon>
    </lineage>
</organism>
<dbReference type="SUPFAM" id="SSF111369">
    <property type="entry name" value="HlyD-like secretion proteins"/>
    <property type="match status" value="1"/>
</dbReference>
<dbReference type="Gene3D" id="2.40.30.170">
    <property type="match status" value="1"/>
</dbReference>
<evidence type="ECO:0000313" key="5">
    <source>
        <dbReference type="EMBL" id="HGK28020.1"/>
    </source>
</evidence>
<dbReference type="GO" id="GO:0015562">
    <property type="term" value="F:efflux transmembrane transporter activity"/>
    <property type="evidence" value="ECO:0007669"/>
    <property type="project" value="TreeGrafter"/>
</dbReference>
<dbReference type="InterPro" id="IPR058637">
    <property type="entry name" value="YknX-like_C"/>
</dbReference>
<dbReference type="GO" id="GO:1990281">
    <property type="term" value="C:efflux pump complex"/>
    <property type="evidence" value="ECO:0007669"/>
    <property type="project" value="TreeGrafter"/>
</dbReference>
<feature type="domain" description="YknX-like C-terminal permuted SH3-like" evidence="3">
    <location>
        <begin position="301"/>
        <end position="361"/>
    </location>
</feature>
<sequence>MKRRTRTLLIIIAAVVVLGALVVANLARKPEGVPVETRAAAYGSILSKVSATGELKAEAQVNLQAQVMGVVARLYVKEGDRVRSGDVLLELDRKSYEAALVSARSHYTQARLSFARLESLHAAKLVSSEAWEAGQAAFDMARAQFEQAQDQYDKTVLRAPISGTVVQINIKEGETVIIGTMNNPGTVLMVIADMSRMQAIVDVDETDIVRVATGQKATVEVDALPDTSFSGTVTRVGYMPSAQSLLSTATVKGTTFEVEITLDSTAPRLRPGMNVHADIVTAELDSVLTIPIQAAGRRDIEGRETETVFLVKDGKAVLTPVRTGKSSDSDIEVREGLSPGDIVITGPYKTLSKLEDGRRVTIKPAPEKKASP</sequence>
<dbReference type="EMBL" id="DSUT01000071">
    <property type="protein sequence ID" value="HGK28020.1"/>
    <property type="molecule type" value="Genomic_DNA"/>
</dbReference>
<dbReference type="InterPro" id="IPR058625">
    <property type="entry name" value="MdtA-like_BSH"/>
</dbReference>
<evidence type="ECO:0000259" key="3">
    <source>
        <dbReference type="Pfam" id="PF25989"/>
    </source>
</evidence>
<protein>
    <submittedName>
        <fullName evidence="5">Efflux RND transporter periplasmic adaptor subunit</fullName>
    </submittedName>
</protein>
<dbReference type="InterPro" id="IPR006143">
    <property type="entry name" value="RND_pump_MFP"/>
</dbReference>
<dbReference type="PANTHER" id="PTHR30469:SF33">
    <property type="entry name" value="SLR1207 PROTEIN"/>
    <property type="match status" value="1"/>
</dbReference>
<dbReference type="Gene3D" id="1.10.287.470">
    <property type="entry name" value="Helix hairpin bin"/>
    <property type="match status" value="1"/>
</dbReference>
<name>A0A7C4GG82_UNCW3</name>
<dbReference type="PANTHER" id="PTHR30469">
    <property type="entry name" value="MULTIDRUG RESISTANCE PROTEIN MDTA"/>
    <property type="match status" value="1"/>
</dbReference>
<proteinExistence type="inferred from homology"/>